<gene>
    <name evidence="2" type="ORF">SDC9_166124</name>
</gene>
<protein>
    <submittedName>
        <fullName evidence="2">Uncharacterized protein</fullName>
    </submittedName>
</protein>
<reference evidence="2" key="1">
    <citation type="submission" date="2019-08" db="EMBL/GenBank/DDBJ databases">
        <authorList>
            <person name="Kucharzyk K."/>
            <person name="Murdoch R.W."/>
            <person name="Higgins S."/>
            <person name="Loffler F."/>
        </authorList>
    </citation>
    <scope>NUCLEOTIDE SEQUENCE</scope>
</reference>
<evidence type="ECO:0000256" key="1">
    <source>
        <dbReference type="SAM" id="MobiDB-lite"/>
    </source>
</evidence>
<feature type="compositionally biased region" description="Basic residues" evidence="1">
    <location>
        <begin position="53"/>
        <end position="80"/>
    </location>
</feature>
<evidence type="ECO:0000313" key="2">
    <source>
        <dbReference type="EMBL" id="MPN18761.1"/>
    </source>
</evidence>
<proteinExistence type="predicted"/>
<organism evidence="2">
    <name type="scientific">bioreactor metagenome</name>
    <dbReference type="NCBI Taxonomy" id="1076179"/>
    <lineage>
        <taxon>unclassified sequences</taxon>
        <taxon>metagenomes</taxon>
        <taxon>ecological metagenomes</taxon>
    </lineage>
</organism>
<comment type="caution">
    <text evidence="2">The sequence shown here is derived from an EMBL/GenBank/DDBJ whole genome shotgun (WGS) entry which is preliminary data.</text>
</comment>
<feature type="region of interest" description="Disordered" evidence="1">
    <location>
        <begin position="43"/>
        <end position="87"/>
    </location>
</feature>
<name>A0A645FW49_9ZZZZ</name>
<accession>A0A645FW49</accession>
<dbReference type="AlphaFoldDB" id="A0A645FW49"/>
<dbReference type="EMBL" id="VSSQ01066168">
    <property type="protein sequence ID" value="MPN18761.1"/>
    <property type="molecule type" value="Genomic_DNA"/>
</dbReference>
<sequence>MLALKLLGGTDQSDDFGHRAVAYEQRDLGLGTHITIEHKVEPAGTRQGLEHHPQRRLAKLQRDRTRHRTIGHRHHRRRLSRNLVKLT</sequence>